<keyword evidence="6" id="KW-1185">Reference proteome</keyword>
<comment type="similarity">
    <text evidence="1">Belongs to the leucine-binding protein family.</text>
</comment>
<dbReference type="Proteomes" id="UP000199608">
    <property type="component" value="Unassembled WGS sequence"/>
</dbReference>
<protein>
    <submittedName>
        <fullName evidence="5">Branched-chain amino acid transport system substrate-binding protein</fullName>
    </submittedName>
</protein>
<evidence type="ECO:0000256" key="1">
    <source>
        <dbReference type="ARBA" id="ARBA00010062"/>
    </source>
</evidence>
<dbReference type="Pfam" id="PF13458">
    <property type="entry name" value="Peripla_BP_6"/>
    <property type="match status" value="1"/>
</dbReference>
<dbReference type="EMBL" id="FNLL01000004">
    <property type="protein sequence ID" value="SDU10922.1"/>
    <property type="molecule type" value="Genomic_DNA"/>
</dbReference>
<dbReference type="PANTHER" id="PTHR47235:SF1">
    <property type="entry name" value="BLR6548 PROTEIN"/>
    <property type="match status" value="1"/>
</dbReference>
<gene>
    <name evidence="5" type="ORF">SAMN04487931_104345</name>
</gene>
<evidence type="ECO:0000259" key="4">
    <source>
        <dbReference type="Pfam" id="PF13458"/>
    </source>
</evidence>
<evidence type="ECO:0000313" key="6">
    <source>
        <dbReference type="Proteomes" id="UP000199608"/>
    </source>
</evidence>
<dbReference type="RefSeq" id="WP_092233018.1">
    <property type="nucleotide sequence ID" value="NZ_FNLL01000004.1"/>
</dbReference>
<evidence type="ECO:0000313" key="5">
    <source>
        <dbReference type="EMBL" id="SDU10922.1"/>
    </source>
</evidence>
<dbReference type="AlphaFoldDB" id="A0A1H2FUB0"/>
<evidence type="ECO:0000256" key="2">
    <source>
        <dbReference type="ARBA" id="ARBA00022729"/>
    </source>
</evidence>
<keyword evidence="2 3" id="KW-0732">Signal</keyword>
<proteinExistence type="inferred from homology"/>
<name>A0A1H2FUB0_9BACT</name>
<dbReference type="InterPro" id="IPR028082">
    <property type="entry name" value="Peripla_BP_I"/>
</dbReference>
<feature type="domain" description="Leucine-binding protein" evidence="4">
    <location>
        <begin position="32"/>
        <end position="390"/>
    </location>
</feature>
<feature type="signal peptide" evidence="3">
    <location>
        <begin position="1"/>
        <end position="27"/>
    </location>
</feature>
<dbReference type="InterPro" id="IPR028081">
    <property type="entry name" value="Leu-bd"/>
</dbReference>
<organism evidence="5 6">
    <name type="scientific">Desulfobacula phenolica</name>
    <dbReference type="NCBI Taxonomy" id="90732"/>
    <lineage>
        <taxon>Bacteria</taxon>
        <taxon>Pseudomonadati</taxon>
        <taxon>Thermodesulfobacteriota</taxon>
        <taxon>Desulfobacteria</taxon>
        <taxon>Desulfobacterales</taxon>
        <taxon>Desulfobacteraceae</taxon>
        <taxon>Desulfobacula</taxon>
    </lineage>
</organism>
<reference evidence="6" key="1">
    <citation type="submission" date="2016-10" db="EMBL/GenBank/DDBJ databases">
        <authorList>
            <person name="Varghese N."/>
            <person name="Submissions S."/>
        </authorList>
    </citation>
    <scope>NUCLEOTIDE SEQUENCE [LARGE SCALE GENOMIC DNA]</scope>
    <source>
        <strain evidence="6">DSM 3384</strain>
    </source>
</reference>
<dbReference type="SUPFAM" id="SSF53822">
    <property type="entry name" value="Periplasmic binding protein-like I"/>
    <property type="match status" value="1"/>
</dbReference>
<dbReference type="PANTHER" id="PTHR47235">
    <property type="entry name" value="BLR6548 PROTEIN"/>
    <property type="match status" value="1"/>
</dbReference>
<evidence type="ECO:0000256" key="3">
    <source>
        <dbReference type="SAM" id="SignalP"/>
    </source>
</evidence>
<sequence>MKIQKLFFLNALLVIVVMFAFTAPANAGGKAYKLGLSLAITGPTSDAGNPYAKGVEDYFKFVNETNILGDDKIDCTIRDDQYKTDITKRNFEEYLDDGIVMYLNYSTGSTLGLKRDFEEERIAVLPASYHAGNLDDSNYIFLPVASYSEQLVALSEYVAQNHTDGKAKVAMFIHPSAFGRGPVDDAKKAVAAGLNLEIVEVVEHGKDLDNSAMLKRLMSKGVQYVLCHTVQSPVATMLKDSSRLGLTAKTYGEQGKMTFLGVHYTGGNDLIALAGDACEGYFWTCSFNLTSEKGEGTTKQLALAQLYGRDDKAANSHNYAAGIMVAQVATETIKRVKAKGKKITKETLYNELNSMNGANAYNPYTTMGPVTYSKTDRAGVDMLQIYSVQNGVFKKIGEPMQSKFMKKIK</sequence>
<dbReference type="Gene3D" id="3.40.50.2300">
    <property type="match status" value="2"/>
</dbReference>
<feature type="chain" id="PRO_5011782201" evidence="3">
    <location>
        <begin position="28"/>
        <end position="409"/>
    </location>
</feature>
<accession>A0A1H2FUB0</accession>